<keyword evidence="1" id="KW-0805">Transcription regulation</keyword>
<dbReference type="Gene3D" id="2.60.120.10">
    <property type="entry name" value="Jelly Rolls"/>
    <property type="match status" value="1"/>
</dbReference>
<organism evidence="5 6">
    <name type="scientific">Eisenbergiella porci</name>
    <dbReference type="NCBI Taxonomy" id="2652274"/>
    <lineage>
        <taxon>Bacteria</taxon>
        <taxon>Bacillati</taxon>
        <taxon>Bacillota</taxon>
        <taxon>Clostridia</taxon>
        <taxon>Lachnospirales</taxon>
        <taxon>Lachnospiraceae</taxon>
        <taxon>Eisenbergiella</taxon>
    </lineage>
</organism>
<name>A0A6N7WEG4_9FIRM</name>
<dbReference type="InterPro" id="IPR018060">
    <property type="entry name" value="HTH_AraC"/>
</dbReference>
<dbReference type="EMBL" id="VUMI01000009">
    <property type="protein sequence ID" value="MSS88125.1"/>
    <property type="molecule type" value="Genomic_DNA"/>
</dbReference>
<dbReference type="Pfam" id="PF12833">
    <property type="entry name" value="HTH_18"/>
    <property type="match status" value="1"/>
</dbReference>
<dbReference type="GO" id="GO:0003700">
    <property type="term" value="F:DNA-binding transcription factor activity"/>
    <property type="evidence" value="ECO:0007669"/>
    <property type="project" value="InterPro"/>
</dbReference>
<evidence type="ECO:0000256" key="2">
    <source>
        <dbReference type="ARBA" id="ARBA00023125"/>
    </source>
</evidence>
<dbReference type="InterPro" id="IPR003313">
    <property type="entry name" value="AraC-bd"/>
</dbReference>
<evidence type="ECO:0000256" key="3">
    <source>
        <dbReference type="ARBA" id="ARBA00023163"/>
    </source>
</evidence>
<dbReference type="GO" id="GO:0043565">
    <property type="term" value="F:sequence-specific DNA binding"/>
    <property type="evidence" value="ECO:0007669"/>
    <property type="project" value="InterPro"/>
</dbReference>
<keyword evidence="3" id="KW-0804">Transcription</keyword>
<dbReference type="InterPro" id="IPR014710">
    <property type="entry name" value="RmlC-like_jellyroll"/>
</dbReference>
<evidence type="ECO:0000313" key="5">
    <source>
        <dbReference type="EMBL" id="MSS88125.1"/>
    </source>
</evidence>
<evidence type="ECO:0000259" key="4">
    <source>
        <dbReference type="PROSITE" id="PS01124"/>
    </source>
</evidence>
<dbReference type="AlphaFoldDB" id="A0A6N7WEG4"/>
<protein>
    <submittedName>
        <fullName evidence="5">AraC family transcriptional regulator</fullName>
    </submittedName>
</protein>
<dbReference type="Proteomes" id="UP000436047">
    <property type="component" value="Unassembled WGS sequence"/>
</dbReference>
<reference evidence="5 6" key="1">
    <citation type="submission" date="2019-08" db="EMBL/GenBank/DDBJ databases">
        <title>In-depth cultivation of the pig gut microbiome towards novel bacterial diversity and tailored functional studies.</title>
        <authorList>
            <person name="Wylensek D."/>
            <person name="Hitch T.C.A."/>
            <person name="Clavel T."/>
        </authorList>
    </citation>
    <scope>NUCLEOTIDE SEQUENCE [LARGE SCALE GENOMIC DNA]</scope>
    <source>
        <strain evidence="5 6">WCA-389-WT-23B</strain>
    </source>
</reference>
<dbReference type="SUPFAM" id="SSF46689">
    <property type="entry name" value="Homeodomain-like"/>
    <property type="match status" value="2"/>
</dbReference>
<dbReference type="SMART" id="SM00342">
    <property type="entry name" value="HTH_ARAC"/>
    <property type="match status" value="1"/>
</dbReference>
<dbReference type="RefSeq" id="WP_154464089.1">
    <property type="nucleotide sequence ID" value="NZ_JAXDZL010000165.1"/>
</dbReference>
<sequence length="318" mass="37043">MKISQRILNNKQLTKSISMQKLYQVIQGLDSSDGNLYQQLPMFQQGAQINHDINYTADTVELHSHTFYEILFICQGKNVQYLWNNNRYRLQKGDIMLIPPGVTHRPLFAGELTDPYERYALWIEPDFFKNHAAQFPVLDYALEQCRLADSGLLRSTSATYSGLFAGFNTLWLEQEGRRFGWEAAVALGAVHLMIHISRTFYYRNASVAQTESRSLFDDVFQYIDTHLCEKLTLEHVAGQFHVSTSTISHLFRKQLDVSFYHCVIQRRLINAKNKILQGMSLQDVWEACGFTDYSSFYRLFKKEYGISPREFRTLNLRE</sequence>
<dbReference type="Pfam" id="PF02311">
    <property type="entry name" value="AraC_binding"/>
    <property type="match status" value="1"/>
</dbReference>
<dbReference type="PROSITE" id="PS01124">
    <property type="entry name" value="HTH_ARAC_FAMILY_2"/>
    <property type="match status" value="1"/>
</dbReference>
<comment type="caution">
    <text evidence="5">The sequence shown here is derived from an EMBL/GenBank/DDBJ whole genome shotgun (WGS) entry which is preliminary data.</text>
</comment>
<dbReference type="PANTHER" id="PTHR43280">
    <property type="entry name" value="ARAC-FAMILY TRANSCRIPTIONAL REGULATOR"/>
    <property type="match status" value="1"/>
</dbReference>
<evidence type="ECO:0000256" key="1">
    <source>
        <dbReference type="ARBA" id="ARBA00023015"/>
    </source>
</evidence>
<gene>
    <name evidence="5" type="ORF">FYJ45_07385</name>
</gene>
<dbReference type="PRINTS" id="PR00032">
    <property type="entry name" value="HTHARAC"/>
</dbReference>
<dbReference type="Gene3D" id="1.10.10.60">
    <property type="entry name" value="Homeodomain-like"/>
    <property type="match status" value="2"/>
</dbReference>
<accession>A0A6N7WEG4</accession>
<dbReference type="InterPro" id="IPR037923">
    <property type="entry name" value="HTH-like"/>
</dbReference>
<dbReference type="InterPro" id="IPR009057">
    <property type="entry name" value="Homeodomain-like_sf"/>
</dbReference>
<dbReference type="PANTHER" id="PTHR43280:SF2">
    <property type="entry name" value="HTH-TYPE TRANSCRIPTIONAL REGULATOR EXSA"/>
    <property type="match status" value="1"/>
</dbReference>
<dbReference type="SUPFAM" id="SSF51215">
    <property type="entry name" value="Regulatory protein AraC"/>
    <property type="match status" value="1"/>
</dbReference>
<dbReference type="InterPro" id="IPR020449">
    <property type="entry name" value="Tscrpt_reg_AraC-type_HTH"/>
</dbReference>
<feature type="domain" description="HTH araC/xylS-type" evidence="4">
    <location>
        <begin position="217"/>
        <end position="314"/>
    </location>
</feature>
<keyword evidence="6" id="KW-1185">Reference proteome</keyword>
<proteinExistence type="predicted"/>
<evidence type="ECO:0000313" key="6">
    <source>
        <dbReference type="Proteomes" id="UP000436047"/>
    </source>
</evidence>
<dbReference type="GeneID" id="86052886"/>
<keyword evidence="2" id="KW-0238">DNA-binding</keyword>